<feature type="region of interest" description="Disordered" evidence="4">
    <location>
        <begin position="1"/>
        <end position="21"/>
    </location>
</feature>
<dbReference type="SUPFAM" id="SSF51735">
    <property type="entry name" value="NAD(P)-binding Rossmann-fold domains"/>
    <property type="match status" value="1"/>
</dbReference>
<evidence type="ECO:0000256" key="3">
    <source>
        <dbReference type="RuleBase" id="RU000363"/>
    </source>
</evidence>
<dbReference type="PRINTS" id="PR00081">
    <property type="entry name" value="GDHRDH"/>
</dbReference>
<comment type="similarity">
    <text evidence="1 3">Belongs to the short-chain dehydrogenases/reductases (SDR) family.</text>
</comment>
<dbReference type="InterPro" id="IPR036291">
    <property type="entry name" value="NAD(P)-bd_dom_sf"/>
</dbReference>
<evidence type="ECO:0000313" key="5">
    <source>
        <dbReference type="EMBL" id="AVZ71629.1"/>
    </source>
</evidence>
<organism evidence="5 6">
    <name type="scientific">Streptomyces lunaelactis</name>
    <dbReference type="NCBI Taxonomy" id="1535768"/>
    <lineage>
        <taxon>Bacteria</taxon>
        <taxon>Bacillati</taxon>
        <taxon>Actinomycetota</taxon>
        <taxon>Actinomycetes</taxon>
        <taxon>Kitasatosporales</taxon>
        <taxon>Streptomycetaceae</taxon>
        <taxon>Streptomyces</taxon>
    </lineage>
</organism>
<dbReference type="InterPro" id="IPR002347">
    <property type="entry name" value="SDR_fam"/>
</dbReference>
<evidence type="ECO:0000256" key="1">
    <source>
        <dbReference type="ARBA" id="ARBA00006484"/>
    </source>
</evidence>
<proteinExistence type="inferred from homology"/>
<dbReference type="PRINTS" id="PR00080">
    <property type="entry name" value="SDRFAMILY"/>
</dbReference>
<sequence length="273" mass="28201">MTAPSTPGPVPRTDPYPGPVELDLGGRTALVTGAAGGIGRACALRLAAAGAKVRAVDRDAEGLDALAARSSGLAGAVEPQILDLTDLDAAEATAAGADILVNNAGLQLVRPIEEFPPDVFHTVLTVMLEAPFRLIRGALPHMYAQGWGRIVNISSVHGLRASAFKSAYVAAKHGLEGLSKTAALEGAPHGVTSVCVNPGYVRTPLVEKQIADQAAAHSLAEDRVLADVLLKDSAIKRLIEPEEVAEAVLYLCTPQASFITGTSLALDGGWTAH</sequence>
<keyword evidence="2" id="KW-0560">Oxidoreductase</keyword>
<dbReference type="Gene3D" id="3.40.50.720">
    <property type="entry name" value="NAD(P)-binding Rossmann-like Domain"/>
    <property type="match status" value="1"/>
</dbReference>
<dbReference type="NCBIfam" id="TIGR01963">
    <property type="entry name" value="PHB_DH"/>
    <property type="match status" value="1"/>
</dbReference>
<dbReference type="GeneID" id="55654603"/>
<keyword evidence="6" id="KW-1185">Reference proteome</keyword>
<dbReference type="AlphaFoldDB" id="A0A2R4SXP1"/>
<dbReference type="PROSITE" id="PS00061">
    <property type="entry name" value="ADH_SHORT"/>
    <property type="match status" value="1"/>
</dbReference>
<dbReference type="GO" id="GO:0003858">
    <property type="term" value="F:3-hydroxybutyrate dehydrogenase activity"/>
    <property type="evidence" value="ECO:0007669"/>
    <property type="project" value="InterPro"/>
</dbReference>
<dbReference type="InterPro" id="IPR011294">
    <property type="entry name" value="3-OHbutyrate_DH"/>
</dbReference>
<dbReference type="Pfam" id="PF00106">
    <property type="entry name" value="adh_short"/>
    <property type="match status" value="1"/>
</dbReference>
<dbReference type="PANTHER" id="PTHR42879:SF2">
    <property type="entry name" value="3-OXOACYL-[ACYL-CARRIER-PROTEIN] REDUCTASE FABG"/>
    <property type="match status" value="1"/>
</dbReference>
<dbReference type="InterPro" id="IPR020904">
    <property type="entry name" value="Sc_DH/Rdtase_CS"/>
</dbReference>
<evidence type="ECO:0000256" key="4">
    <source>
        <dbReference type="SAM" id="MobiDB-lite"/>
    </source>
</evidence>
<dbReference type="Proteomes" id="UP000244201">
    <property type="component" value="Chromosome"/>
</dbReference>
<evidence type="ECO:0000313" key="6">
    <source>
        <dbReference type="Proteomes" id="UP000244201"/>
    </source>
</evidence>
<dbReference type="RefSeq" id="WP_108147319.1">
    <property type="nucleotide sequence ID" value="NZ_CP026304.1"/>
</dbReference>
<dbReference type="EMBL" id="CP026304">
    <property type="protein sequence ID" value="AVZ71629.1"/>
    <property type="molecule type" value="Genomic_DNA"/>
</dbReference>
<dbReference type="KEGG" id="slk:SLUN_04910"/>
<name>A0A2R4SXP1_9ACTN</name>
<protein>
    <submittedName>
        <fullName evidence="5">3-hydroxybutyrate dehydrogenase</fullName>
    </submittedName>
</protein>
<dbReference type="InterPro" id="IPR050259">
    <property type="entry name" value="SDR"/>
</dbReference>
<accession>A0A2R4SXP1</accession>
<dbReference type="NCBIfam" id="NF009093">
    <property type="entry name" value="PRK12429.1"/>
    <property type="match status" value="1"/>
</dbReference>
<feature type="compositionally biased region" description="Pro residues" evidence="4">
    <location>
        <begin position="1"/>
        <end position="18"/>
    </location>
</feature>
<dbReference type="GO" id="GO:0032787">
    <property type="term" value="P:monocarboxylic acid metabolic process"/>
    <property type="evidence" value="ECO:0007669"/>
    <property type="project" value="UniProtKB-ARBA"/>
</dbReference>
<gene>
    <name evidence="5" type="ORF">SLUN_04910</name>
</gene>
<reference evidence="5 6" key="1">
    <citation type="submission" date="2018-01" db="EMBL/GenBank/DDBJ databases">
        <title>Complete genome sequence of Streptomyces lunaelactis MM109T, a Ferroverdin A producer isolated from cave moonmilk deposits.</title>
        <authorList>
            <person name="Naome A."/>
            <person name="Martinet L."/>
            <person name="Maciejewska M."/>
            <person name="Anderssen S."/>
            <person name="Adam D."/>
            <person name="Tenconi E."/>
            <person name="Deflandre B."/>
            <person name="Arguelles-Arias A."/>
            <person name="Calusinska M."/>
            <person name="Copieters W."/>
            <person name="Karim L."/>
            <person name="Hanikenne M."/>
            <person name="Baurain D."/>
            <person name="van Wezel G."/>
            <person name="Smargiasso N."/>
            <person name="de Pauw E."/>
            <person name="Delfosse P."/>
            <person name="Rigali S."/>
        </authorList>
    </citation>
    <scope>NUCLEOTIDE SEQUENCE [LARGE SCALE GENOMIC DNA]</scope>
    <source>
        <strain evidence="5 6">MM109</strain>
    </source>
</reference>
<evidence type="ECO:0000256" key="2">
    <source>
        <dbReference type="ARBA" id="ARBA00023002"/>
    </source>
</evidence>
<dbReference type="PANTHER" id="PTHR42879">
    <property type="entry name" value="3-OXOACYL-(ACYL-CARRIER-PROTEIN) REDUCTASE"/>
    <property type="match status" value="1"/>
</dbReference>
<dbReference type="OrthoDB" id="9786435at2"/>
<dbReference type="FunFam" id="3.40.50.720:FF:000084">
    <property type="entry name" value="Short-chain dehydrogenase reductase"/>
    <property type="match status" value="1"/>
</dbReference>